<dbReference type="Proteomes" id="UP000008022">
    <property type="component" value="Unassembled WGS sequence"/>
</dbReference>
<reference evidence="2" key="1">
    <citation type="submission" date="2013-06" db="EMBL/GenBank/DDBJ databases">
        <authorList>
            <person name="Zhao Q."/>
        </authorList>
    </citation>
    <scope>NUCLEOTIDE SEQUENCE</scope>
    <source>
        <strain evidence="2">cv. W1943</strain>
    </source>
</reference>
<sequence>MALYVKCSFWWKDGFVLQGPMVYLHSRHRISNLFSYAQKEDISFESFMQHQEITSNFHFPISTQALRELQELNELMATIQVSTLEDTWTYIWGTNLYQSKKVNSLFFAPIHPSPSLTVIWKSKCTIKIKVSFWLLLVDHLNIRGMMQRKP</sequence>
<keyword evidence="2" id="KW-1185">Reference proteome</keyword>
<dbReference type="EnsemblPlants" id="ORUFI12G08540.1">
    <property type="protein sequence ID" value="ORUFI12G08540.1"/>
    <property type="gene ID" value="ORUFI12G08540"/>
</dbReference>
<dbReference type="HOGENOM" id="CLU_1743527_0_0_1"/>
<proteinExistence type="predicted"/>
<evidence type="ECO:0000313" key="2">
    <source>
        <dbReference type="Proteomes" id="UP000008022"/>
    </source>
</evidence>
<evidence type="ECO:0000313" key="1">
    <source>
        <dbReference type="EnsemblPlants" id="ORUFI12G08540.1"/>
    </source>
</evidence>
<dbReference type="OMA" id="WSHIWKL"/>
<dbReference type="Gramene" id="ORUFI12G08540.1">
    <property type="protein sequence ID" value="ORUFI12G08540.1"/>
    <property type="gene ID" value="ORUFI12G08540"/>
</dbReference>
<organism evidence="1 2">
    <name type="scientific">Oryza rufipogon</name>
    <name type="common">Brownbeard rice</name>
    <name type="synonym">Asian wild rice</name>
    <dbReference type="NCBI Taxonomy" id="4529"/>
    <lineage>
        <taxon>Eukaryota</taxon>
        <taxon>Viridiplantae</taxon>
        <taxon>Streptophyta</taxon>
        <taxon>Embryophyta</taxon>
        <taxon>Tracheophyta</taxon>
        <taxon>Spermatophyta</taxon>
        <taxon>Magnoliopsida</taxon>
        <taxon>Liliopsida</taxon>
        <taxon>Poales</taxon>
        <taxon>Poaceae</taxon>
        <taxon>BOP clade</taxon>
        <taxon>Oryzoideae</taxon>
        <taxon>Oryzeae</taxon>
        <taxon>Oryzinae</taxon>
        <taxon>Oryza</taxon>
    </lineage>
</organism>
<dbReference type="AlphaFoldDB" id="A0A0E0RFN0"/>
<evidence type="ECO:0008006" key="3">
    <source>
        <dbReference type="Google" id="ProtNLM"/>
    </source>
</evidence>
<protein>
    <recommendedName>
        <fullName evidence="3">Reverse transcriptase zinc-binding domain-containing protein</fullName>
    </recommendedName>
</protein>
<accession>A0A0E0RFN0</accession>
<name>A0A0E0RFN0_ORYRU</name>
<reference evidence="1" key="2">
    <citation type="submission" date="2015-06" db="UniProtKB">
        <authorList>
            <consortium name="EnsemblPlants"/>
        </authorList>
    </citation>
    <scope>IDENTIFICATION</scope>
</reference>